<feature type="compositionally biased region" description="Basic residues" evidence="1">
    <location>
        <begin position="271"/>
        <end position="289"/>
    </location>
</feature>
<dbReference type="InterPro" id="IPR036047">
    <property type="entry name" value="F-box-like_dom_sf"/>
</dbReference>
<name>A0A2T7DJS1_9POAL</name>
<evidence type="ECO:0000313" key="3">
    <source>
        <dbReference type="Proteomes" id="UP000244336"/>
    </source>
</evidence>
<protein>
    <recommendedName>
        <fullName evidence="4">F-box domain-containing protein</fullName>
    </recommendedName>
</protein>
<evidence type="ECO:0000313" key="2">
    <source>
        <dbReference type="EMBL" id="PUZ55838.1"/>
    </source>
</evidence>
<dbReference type="PANTHER" id="PTHR34791">
    <property type="entry name" value="OS02G0272100 PROTEIN"/>
    <property type="match status" value="1"/>
</dbReference>
<dbReference type="Gramene" id="PUZ55838">
    <property type="protein sequence ID" value="PUZ55838"/>
    <property type="gene ID" value="GQ55_5G244100"/>
</dbReference>
<sequence>MAAILEKFMDADQWEAEDIPYGARPPPGHHLLKRAGQAGSLRLSRWYTAPQLARREGADAAALMVRARGSDVALLMLLTAGGDWRGGAYLERLDAATVTPLLSRAMADAEPWASRVCWVLADGACWGLFAELCRGNGLPLTGFMSLTDDVKLEILKRLAGADDFARMESTCRDQRRLVAERDGELWKPMYKALRAQRRRRRRRRGGSWKEKFMEARQRLRDMSFWRRTVSGFLSPFPPSHCTELSSCLLEWLTLLDPPEQETVSTRGKSTAGHRRKVPRTRNVDKKKWHGAGAGAIHSPSSRYRWKHR</sequence>
<dbReference type="STRING" id="1504633.A0A2T7DJS1"/>
<gene>
    <name evidence="2" type="ORF">GQ55_5G244100</name>
</gene>
<dbReference type="EMBL" id="CM009753">
    <property type="protein sequence ID" value="PUZ55838.1"/>
    <property type="molecule type" value="Genomic_DNA"/>
</dbReference>
<dbReference type="AlphaFoldDB" id="A0A2T7DJS1"/>
<organism evidence="2 3">
    <name type="scientific">Panicum hallii var. hallii</name>
    <dbReference type="NCBI Taxonomy" id="1504633"/>
    <lineage>
        <taxon>Eukaryota</taxon>
        <taxon>Viridiplantae</taxon>
        <taxon>Streptophyta</taxon>
        <taxon>Embryophyta</taxon>
        <taxon>Tracheophyta</taxon>
        <taxon>Spermatophyta</taxon>
        <taxon>Magnoliopsida</taxon>
        <taxon>Liliopsida</taxon>
        <taxon>Poales</taxon>
        <taxon>Poaceae</taxon>
        <taxon>PACMAD clade</taxon>
        <taxon>Panicoideae</taxon>
        <taxon>Panicodae</taxon>
        <taxon>Paniceae</taxon>
        <taxon>Panicinae</taxon>
        <taxon>Panicum</taxon>
        <taxon>Panicum sect. Panicum</taxon>
    </lineage>
</organism>
<dbReference type="OrthoDB" id="101791at2759"/>
<dbReference type="PANTHER" id="PTHR34791:SF4">
    <property type="entry name" value="F-BOX DOMAIN CONTAINING PROTEIN"/>
    <property type="match status" value="1"/>
</dbReference>
<evidence type="ECO:0008006" key="4">
    <source>
        <dbReference type="Google" id="ProtNLM"/>
    </source>
</evidence>
<keyword evidence="3" id="KW-1185">Reference proteome</keyword>
<reference evidence="2 3" key="1">
    <citation type="submission" date="2018-04" db="EMBL/GenBank/DDBJ databases">
        <title>WGS assembly of Panicum hallii var. hallii HAL2.</title>
        <authorList>
            <person name="Lovell J."/>
            <person name="Jenkins J."/>
            <person name="Lowry D."/>
            <person name="Mamidi S."/>
            <person name="Sreedasyam A."/>
            <person name="Weng X."/>
            <person name="Barry K."/>
            <person name="Bonette J."/>
            <person name="Campitelli B."/>
            <person name="Daum C."/>
            <person name="Gordon S."/>
            <person name="Gould B."/>
            <person name="Lipzen A."/>
            <person name="MacQueen A."/>
            <person name="Palacio-Mejia J."/>
            <person name="Plott C."/>
            <person name="Shakirov E."/>
            <person name="Shu S."/>
            <person name="Yoshinaga Y."/>
            <person name="Zane M."/>
            <person name="Rokhsar D."/>
            <person name="Grimwood J."/>
            <person name="Schmutz J."/>
            <person name="Juenger T."/>
        </authorList>
    </citation>
    <scope>NUCLEOTIDE SEQUENCE [LARGE SCALE GENOMIC DNA]</scope>
    <source>
        <strain evidence="3">cv. HAL2</strain>
    </source>
</reference>
<dbReference type="Proteomes" id="UP000244336">
    <property type="component" value="Chromosome 5"/>
</dbReference>
<dbReference type="SUPFAM" id="SSF81383">
    <property type="entry name" value="F-box domain"/>
    <property type="match status" value="1"/>
</dbReference>
<proteinExistence type="predicted"/>
<feature type="region of interest" description="Disordered" evidence="1">
    <location>
        <begin position="260"/>
        <end position="308"/>
    </location>
</feature>
<evidence type="ECO:0000256" key="1">
    <source>
        <dbReference type="SAM" id="MobiDB-lite"/>
    </source>
</evidence>
<accession>A0A2T7DJS1</accession>